<dbReference type="EC" id="2.1.1.63" evidence="3"/>
<comment type="catalytic activity">
    <reaction evidence="1">
        <text>a 4-O-methyl-thymidine in DNA + L-cysteinyl-[protein] = a thymidine in DNA + S-methyl-L-cysteinyl-[protein]</text>
        <dbReference type="Rhea" id="RHEA:53428"/>
        <dbReference type="Rhea" id="RHEA-COMP:10131"/>
        <dbReference type="Rhea" id="RHEA-COMP:10132"/>
        <dbReference type="Rhea" id="RHEA-COMP:13555"/>
        <dbReference type="Rhea" id="RHEA-COMP:13556"/>
        <dbReference type="ChEBI" id="CHEBI:29950"/>
        <dbReference type="ChEBI" id="CHEBI:82612"/>
        <dbReference type="ChEBI" id="CHEBI:137386"/>
        <dbReference type="ChEBI" id="CHEBI:137387"/>
        <dbReference type="EC" id="2.1.1.63"/>
    </reaction>
</comment>
<reference evidence="10 11" key="1">
    <citation type="journal article" date="2013" name="Mar. Genomics">
        <title>Expression of sulfatases in Rhodopirellula baltica and the diversity of sulfatases in the genus Rhodopirellula.</title>
        <authorList>
            <person name="Wegner C.E."/>
            <person name="Richter-Heitmann T."/>
            <person name="Klindworth A."/>
            <person name="Klockow C."/>
            <person name="Richter M."/>
            <person name="Achstetter T."/>
            <person name="Glockner F.O."/>
            <person name="Harder J."/>
        </authorList>
    </citation>
    <scope>NUCLEOTIDE SEQUENCE [LARGE SCALE GENOMIC DNA]</scope>
    <source>
        <strain evidence="10 11">SM41</strain>
    </source>
</reference>
<keyword evidence="7" id="KW-0234">DNA repair</keyword>
<keyword evidence="5 10" id="KW-0808">Transferase</keyword>
<accession>M5UKD6</accession>
<dbReference type="PANTHER" id="PTHR10815:SF13">
    <property type="entry name" value="METHYLATED-DNA--PROTEIN-CYSTEINE METHYLTRANSFERASE"/>
    <property type="match status" value="1"/>
</dbReference>
<dbReference type="Gene3D" id="1.10.10.10">
    <property type="entry name" value="Winged helix-like DNA-binding domain superfamily/Winged helix DNA-binding domain"/>
    <property type="match status" value="1"/>
</dbReference>
<dbReference type="EMBL" id="ANOH01000020">
    <property type="protein sequence ID" value="EMI58316.1"/>
    <property type="molecule type" value="Genomic_DNA"/>
</dbReference>
<evidence type="ECO:0000256" key="3">
    <source>
        <dbReference type="ARBA" id="ARBA00011918"/>
    </source>
</evidence>
<comment type="catalytic activity">
    <reaction evidence="8">
        <text>a 6-O-methyl-2'-deoxyguanosine in DNA + L-cysteinyl-[protein] = S-methyl-L-cysteinyl-[protein] + a 2'-deoxyguanosine in DNA</text>
        <dbReference type="Rhea" id="RHEA:24000"/>
        <dbReference type="Rhea" id="RHEA-COMP:10131"/>
        <dbReference type="Rhea" id="RHEA-COMP:10132"/>
        <dbReference type="Rhea" id="RHEA-COMP:11367"/>
        <dbReference type="Rhea" id="RHEA-COMP:11368"/>
        <dbReference type="ChEBI" id="CHEBI:29950"/>
        <dbReference type="ChEBI" id="CHEBI:82612"/>
        <dbReference type="ChEBI" id="CHEBI:85445"/>
        <dbReference type="ChEBI" id="CHEBI:85448"/>
        <dbReference type="EC" id="2.1.1.63"/>
    </reaction>
</comment>
<evidence type="ECO:0000256" key="1">
    <source>
        <dbReference type="ARBA" id="ARBA00001286"/>
    </source>
</evidence>
<evidence type="ECO:0000313" key="10">
    <source>
        <dbReference type="EMBL" id="EMI58316.1"/>
    </source>
</evidence>
<dbReference type="InterPro" id="IPR001497">
    <property type="entry name" value="MethylDNA_cys_MeTrfase_AS"/>
</dbReference>
<evidence type="ECO:0000313" key="11">
    <source>
        <dbReference type="Proteomes" id="UP000011885"/>
    </source>
</evidence>
<dbReference type="PATRIC" id="fig|1263870.3.peg.272"/>
<comment type="similarity">
    <text evidence="2">Belongs to the MGMT family.</text>
</comment>
<dbReference type="InterPro" id="IPR036631">
    <property type="entry name" value="MGMT_N_sf"/>
</dbReference>
<name>M5UKD6_9BACT</name>
<dbReference type="PANTHER" id="PTHR10815">
    <property type="entry name" value="METHYLATED-DNA--PROTEIN-CYSTEINE METHYLTRANSFERASE"/>
    <property type="match status" value="1"/>
</dbReference>
<dbReference type="RefSeq" id="WP_008673544.1">
    <property type="nucleotide sequence ID" value="NZ_ANOH01000020.1"/>
</dbReference>
<keyword evidence="6" id="KW-0227">DNA damage</keyword>
<evidence type="ECO:0000256" key="4">
    <source>
        <dbReference type="ARBA" id="ARBA00022603"/>
    </source>
</evidence>
<evidence type="ECO:0000256" key="6">
    <source>
        <dbReference type="ARBA" id="ARBA00022763"/>
    </source>
</evidence>
<dbReference type="GO" id="GO:0003908">
    <property type="term" value="F:methylated-DNA-[protein]-cysteine S-methyltransferase activity"/>
    <property type="evidence" value="ECO:0007669"/>
    <property type="project" value="UniProtKB-EC"/>
</dbReference>
<dbReference type="NCBIfam" id="TIGR00589">
    <property type="entry name" value="ogt"/>
    <property type="match status" value="1"/>
</dbReference>
<dbReference type="SUPFAM" id="SSF46767">
    <property type="entry name" value="Methylated DNA-protein cysteine methyltransferase, C-terminal domain"/>
    <property type="match status" value="1"/>
</dbReference>
<gene>
    <name evidence="10" type="ORF">RSSM_00249</name>
</gene>
<comment type="caution">
    <text evidence="10">The sequence shown here is derived from an EMBL/GenBank/DDBJ whole genome shotgun (WGS) entry which is preliminary data.</text>
</comment>
<evidence type="ECO:0000256" key="7">
    <source>
        <dbReference type="ARBA" id="ARBA00023204"/>
    </source>
</evidence>
<dbReference type="OrthoDB" id="9783680at2"/>
<dbReference type="InterPro" id="IPR036388">
    <property type="entry name" value="WH-like_DNA-bd_sf"/>
</dbReference>
<protein>
    <recommendedName>
        <fullName evidence="3">methylated-DNA--[protein]-cysteine S-methyltransferase</fullName>
        <ecNumber evidence="3">2.1.1.63</ecNumber>
    </recommendedName>
</protein>
<evidence type="ECO:0000256" key="2">
    <source>
        <dbReference type="ARBA" id="ARBA00008711"/>
    </source>
</evidence>
<dbReference type="InterPro" id="IPR014048">
    <property type="entry name" value="MethylDNA_cys_MeTrfase_DNA-bd"/>
</dbReference>
<dbReference type="Proteomes" id="UP000011885">
    <property type="component" value="Unassembled WGS sequence"/>
</dbReference>
<dbReference type="SUPFAM" id="SSF53155">
    <property type="entry name" value="Methylated DNA-protein cysteine methyltransferase domain"/>
    <property type="match status" value="1"/>
</dbReference>
<dbReference type="Pfam" id="PF01035">
    <property type="entry name" value="DNA_binding_1"/>
    <property type="match status" value="1"/>
</dbReference>
<proteinExistence type="inferred from homology"/>
<dbReference type="CDD" id="cd06445">
    <property type="entry name" value="ATase"/>
    <property type="match status" value="1"/>
</dbReference>
<evidence type="ECO:0000256" key="5">
    <source>
        <dbReference type="ARBA" id="ARBA00022679"/>
    </source>
</evidence>
<dbReference type="FunFam" id="1.10.10.10:FF:000214">
    <property type="entry name" value="Methylated-DNA--protein-cysteine methyltransferase"/>
    <property type="match status" value="1"/>
</dbReference>
<keyword evidence="4 10" id="KW-0489">Methyltransferase</keyword>
<dbReference type="GO" id="GO:0032259">
    <property type="term" value="P:methylation"/>
    <property type="evidence" value="ECO:0007669"/>
    <property type="project" value="UniProtKB-KW"/>
</dbReference>
<evidence type="ECO:0000259" key="9">
    <source>
        <dbReference type="Pfam" id="PF01035"/>
    </source>
</evidence>
<feature type="domain" description="Methylated-DNA-[protein]-cysteine S-methyltransferase DNA binding" evidence="9">
    <location>
        <begin position="95"/>
        <end position="174"/>
    </location>
</feature>
<keyword evidence="11" id="KW-1185">Reference proteome</keyword>
<dbReference type="InterPro" id="IPR036217">
    <property type="entry name" value="MethylDNA_cys_MeTrfase_DNAb"/>
</dbReference>
<dbReference type="PROSITE" id="PS00374">
    <property type="entry name" value="MGMT"/>
    <property type="match status" value="1"/>
</dbReference>
<dbReference type="GO" id="GO:0006281">
    <property type="term" value="P:DNA repair"/>
    <property type="evidence" value="ECO:0007669"/>
    <property type="project" value="UniProtKB-KW"/>
</dbReference>
<dbReference type="AlphaFoldDB" id="M5UKD6"/>
<sequence length="184" mass="20454">MSLTCPSSVQWIQTEWESPVGGLRISVIIDPSGDVRCAGLYFREHHPVPAQWRVDVDRVDWQDCESTKSLVEELQSYFAGGQRVFETRCSFTGTEFQNNVWRALQAIPFGQTRTYSEIAEIVGRPGSVRAVGTAIGRNPISIIVPCHRVVARSGVLAGFAGGLERKRFLLDHEATVSGQARLFF</sequence>
<evidence type="ECO:0000256" key="8">
    <source>
        <dbReference type="ARBA" id="ARBA00049348"/>
    </source>
</evidence>
<organism evidence="10 11">
    <name type="scientific">Rhodopirellula sallentina SM41</name>
    <dbReference type="NCBI Taxonomy" id="1263870"/>
    <lineage>
        <taxon>Bacteria</taxon>
        <taxon>Pseudomonadati</taxon>
        <taxon>Planctomycetota</taxon>
        <taxon>Planctomycetia</taxon>
        <taxon>Pirellulales</taxon>
        <taxon>Pirellulaceae</taxon>
        <taxon>Rhodopirellula</taxon>
    </lineage>
</organism>